<reference evidence="2" key="1">
    <citation type="submission" date="2014-05" db="EMBL/GenBank/DDBJ databases">
        <title>The transcriptome of the halophilic microalga Tetraselmis sp. GSL018 isolated from the Great Salt Lake, Utah.</title>
        <authorList>
            <person name="Jinkerson R.E."/>
            <person name="D'Adamo S."/>
            <person name="Posewitz M.C."/>
        </authorList>
    </citation>
    <scope>NUCLEOTIDE SEQUENCE</scope>
    <source>
        <strain evidence="2">GSL018</strain>
    </source>
</reference>
<evidence type="ECO:0000256" key="1">
    <source>
        <dbReference type="SAM" id="MobiDB-lite"/>
    </source>
</evidence>
<gene>
    <name evidence="2" type="ORF">TSPGSL018_29734</name>
</gene>
<dbReference type="EMBL" id="GBEZ01012821">
    <property type="protein sequence ID" value="JAC73105.1"/>
    <property type="molecule type" value="Transcribed_RNA"/>
</dbReference>
<accession>A0A061RR27</accession>
<feature type="region of interest" description="Disordered" evidence="1">
    <location>
        <begin position="116"/>
        <end position="144"/>
    </location>
</feature>
<sequence>MAGLGAKRELGEEAFASLPGLHQLLQRRCGRLRVGEHSRDGLEPADELAEVRPLVRVLAPAEAHDLLQGIREVVLQRRGRLRTLPQEAQTAAGQTPLMNPPVQGRSVIRGQRLPFRTGAKGGWEEGTGGASRRRGGTQGKTPGC</sequence>
<dbReference type="AlphaFoldDB" id="A0A061RR27"/>
<organism evidence="2">
    <name type="scientific">Tetraselmis sp. GSL018</name>
    <dbReference type="NCBI Taxonomy" id="582737"/>
    <lineage>
        <taxon>Eukaryota</taxon>
        <taxon>Viridiplantae</taxon>
        <taxon>Chlorophyta</taxon>
        <taxon>core chlorophytes</taxon>
        <taxon>Chlorodendrophyceae</taxon>
        <taxon>Chlorodendrales</taxon>
        <taxon>Chlorodendraceae</taxon>
        <taxon>Tetraselmis</taxon>
    </lineage>
</organism>
<evidence type="ECO:0000313" key="2">
    <source>
        <dbReference type="EMBL" id="JAC73105.1"/>
    </source>
</evidence>
<feature type="compositionally biased region" description="Gly residues" evidence="1">
    <location>
        <begin position="119"/>
        <end position="129"/>
    </location>
</feature>
<name>A0A061RR27_9CHLO</name>
<protein>
    <submittedName>
        <fullName evidence="2">Uncharacterized protein</fullName>
    </submittedName>
</protein>
<proteinExistence type="predicted"/>